<accession>A0A383CSM0</accession>
<dbReference type="SUPFAM" id="SSF69318">
    <property type="entry name" value="Integrin alpha N-terminal domain"/>
    <property type="match status" value="1"/>
</dbReference>
<feature type="non-terminal residue" evidence="2">
    <location>
        <position position="200"/>
    </location>
</feature>
<gene>
    <name evidence="2" type="ORF">METZ01_LOCUS487897</name>
</gene>
<evidence type="ECO:0000256" key="1">
    <source>
        <dbReference type="ARBA" id="ARBA00022729"/>
    </source>
</evidence>
<dbReference type="PANTHER" id="PTHR46580">
    <property type="entry name" value="SENSOR KINASE-RELATED"/>
    <property type="match status" value="1"/>
</dbReference>
<dbReference type="Gene3D" id="2.130.10.130">
    <property type="entry name" value="Integrin alpha, N-terminal"/>
    <property type="match status" value="1"/>
</dbReference>
<organism evidence="2">
    <name type="scientific">marine metagenome</name>
    <dbReference type="NCBI Taxonomy" id="408172"/>
    <lineage>
        <taxon>unclassified sequences</taxon>
        <taxon>metagenomes</taxon>
        <taxon>ecological metagenomes</taxon>
    </lineage>
</organism>
<dbReference type="InterPro" id="IPR013517">
    <property type="entry name" value="FG-GAP"/>
</dbReference>
<reference evidence="2" key="1">
    <citation type="submission" date="2018-05" db="EMBL/GenBank/DDBJ databases">
        <authorList>
            <person name="Lanie J.A."/>
            <person name="Ng W.-L."/>
            <person name="Kazmierczak K.M."/>
            <person name="Andrzejewski T.M."/>
            <person name="Davidsen T.M."/>
            <person name="Wayne K.J."/>
            <person name="Tettelin H."/>
            <person name="Glass J.I."/>
            <person name="Rusch D."/>
            <person name="Podicherti R."/>
            <person name="Tsui H.-C.T."/>
            <person name="Winkler M.E."/>
        </authorList>
    </citation>
    <scope>NUCLEOTIDE SEQUENCE</scope>
</reference>
<evidence type="ECO:0008006" key="3">
    <source>
        <dbReference type="Google" id="ProtNLM"/>
    </source>
</evidence>
<dbReference type="EMBL" id="UINC01211231">
    <property type="protein sequence ID" value="SVE35043.1"/>
    <property type="molecule type" value="Genomic_DNA"/>
</dbReference>
<evidence type="ECO:0000313" key="2">
    <source>
        <dbReference type="EMBL" id="SVE35043.1"/>
    </source>
</evidence>
<name>A0A383CSM0_9ZZZZ</name>
<protein>
    <recommendedName>
        <fullName evidence="3">VCBS repeat-containing protein</fullName>
    </recommendedName>
</protein>
<sequence>MVCNRIKKAVGVIIALLFFGCEETTLQWHDEISHRWAYLRAKQGQDGLIQLSSKNTGVTFQNDITRELIAANRALLNGSGVTTGDVDGDGLIDIYFCRTEGSNVLYRNLGGWKFEDITDKAGVACKDQFSTGTVLSDIDGDNDLDLLVTALGGPNAVFLNDGSGQFHEVTKEAGLAGNSGATTMALADVDGDGDLDIYMA</sequence>
<dbReference type="PROSITE" id="PS51257">
    <property type="entry name" value="PROKAR_LIPOPROTEIN"/>
    <property type="match status" value="1"/>
</dbReference>
<dbReference type="AlphaFoldDB" id="A0A383CSM0"/>
<proteinExistence type="predicted"/>
<dbReference type="Pfam" id="PF13517">
    <property type="entry name" value="FG-GAP_3"/>
    <property type="match status" value="1"/>
</dbReference>
<keyword evidence="1" id="KW-0732">Signal</keyword>
<dbReference type="InterPro" id="IPR028994">
    <property type="entry name" value="Integrin_alpha_N"/>
</dbReference>